<comment type="caution">
    <text evidence="1">The sequence shown here is derived from an EMBL/GenBank/DDBJ whole genome shotgun (WGS) entry which is preliminary data.</text>
</comment>
<name>A0A4Z2EUZ4_9TELE</name>
<gene>
    <name evidence="1" type="ORF">EYF80_057657</name>
</gene>
<accession>A0A4Z2EUZ4</accession>
<protein>
    <submittedName>
        <fullName evidence="1">Uncharacterized protein</fullName>
    </submittedName>
</protein>
<proteinExistence type="predicted"/>
<organism evidence="1 2">
    <name type="scientific">Liparis tanakae</name>
    <name type="common">Tanaka's snailfish</name>
    <dbReference type="NCBI Taxonomy" id="230148"/>
    <lineage>
        <taxon>Eukaryota</taxon>
        <taxon>Metazoa</taxon>
        <taxon>Chordata</taxon>
        <taxon>Craniata</taxon>
        <taxon>Vertebrata</taxon>
        <taxon>Euteleostomi</taxon>
        <taxon>Actinopterygii</taxon>
        <taxon>Neopterygii</taxon>
        <taxon>Teleostei</taxon>
        <taxon>Neoteleostei</taxon>
        <taxon>Acanthomorphata</taxon>
        <taxon>Eupercaria</taxon>
        <taxon>Perciformes</taxon>
        <taxon>Cottioidei</taxon>
        <taxon>Cottales</taxon>
        <taxon>Liparidae</taxon>
        <taxon>Liparis</taxon>
    </lineage>
</organism>
<evidence type="ECO:0000313" key="2">
    <source>
        <dbReference type="Proteomes" id="UP000314294"/>
    </source>
</evidence>
<dbReference type="Proteomes" id="UP000314294">
    <property type="component" value="Unassembled WGS sequence"/>
</dbReference>
<keyword evidence="2" id="KW-1185">Reference proteome</keyword>
<reference evidence="1 2" key="1">
    <citation type="submission" date="2019-03" db="EMBL/GenBank/DDBJ databases">
        <title>First draft genome of Liparis tanakae, snailfish: a comprehensive survey of snailfish specific genes.</title>
        <authorList>
            <person name="Kim W."/>
            <person name="Song I."/>
            <person name="Jeong J.-H."/>
            <person name="Kim D."/>
            <person name="Kim S."/>
            <person name="Ryu S."/>
            <person name="Song J.Y."/>
            <person name="Lee S.K."/>
        </authorList>
    </citation>
    <scope>NUCLEOTIDE SEQUENCE [LARGE SCALE GENOMIC DNA]</scope>
    <source>
        <tissue evidence="1">Muscle</tissue>
    </source>
</reference>
<dbReference type="EMBL" id="SRLO01002861">
    <property type="protein sequence ID" value="TNN32184.1"/>
    <property type="molecule type" value="Genomic_DNA"/>
</dbReference>
<sequence>MLFGNTLINVREDEERKTTALSGDDGTMTEFPHQGLDGLHVVLSPAQLPEGRVQLSPRPIHFIFHQPQLYSQDGAVELVVPLGHQAVMELFAHTEHHFTEDFPSGSTQFNLLQFQKVQRCCKKFLEIREENQQADEDISHCPTKLTLTDDYQLMHLDHKQPFHDAVRTLEHKRSRKVPQLDGLAVPVVLGDLLPDLHDVLRFGALDLKTGKP</sequence>
<dbReference type="AlphaFoldDB" id="A0A4Z2EUZ4"/>
<evidence type="ECO:0000313" key="1">
    <source>
        <dbReference type="EMBL" id="TNN32184.1"/>
    </source>
</evidence>